<protein>
    <submittedName>
        <fullName evidence="2">DUF2189 domain-containing protein</fullName>
    </submittedName>
</protein>
<feature type="transmembrane region" description="Helical" evidence="1">
    <location>
        <begin position="226"/>
        <end position="246"/>
    </location>
</feature>
<name>A0A844QHN7_9HYPH</name>
<dbReference type="RefSeq" id="WP_156714600.1">
    <property type="nucleotide sequence ID" value="NZ_WPHG01000005.1"/>
</dbReference>
<feature type="transmembrane region" description="Helical" evidence="1">
    <location>
        <begin position="118"/>
        <end position="143"/>
    </location>
</feature>
<evidence type="ECO:0000313" key="3">
    <source>
        <dbReference type="Proteomes" id="UP000463224"/>
    </source>
</evidence>
<organism evidence="2 3">
    <name type="scientific">Nitratireductor arenosus</name>
    <dbReference type="NCBI Taxonomy" id="2682096"/>
    <lineage>
        <taxon>Bacteria</taxon>
        <taxon>Pseudomonadati</taxon>
        <taxon>Pseudomonadota</taxon>
        <taxon>Alphaproteobacteria</taxon>
        <taxon>Hyphomicrobiales</taxon>
        <taxon>Phyllobacteriaceae</taxon>
        <taxon>Nitratireductor</taxon>
    </lineage>
</organism>
<keyword evidence="1" id="KW-0472">Membrane</keyword>
<evidence type="ECO:0000256" key="1">
    <source>
        <dbReference type="SAM" id="Phobius"/>
    </source>
</evidence>
<dbReference type="Pfam" id="PF09955">
    <property type="entry name" value="DUF2189"/>
    <property type="match status" value="1"/>
</dbReference>
<dbReference type="AlphaFoldDB" id="A0A844QHN7"/>
<feature type="transmembrane region" description="Helical" evidence="1">
    <location>
        <begin position="39"/>
        <end position="62"/>
    </location>
</feature>
<dbReference type="EMBL" id="WPHG01000005">
    <property type="protein sequence ID" value="MVA99436.1"/>
    <property type="molecule type" value="Genomic_DNA"/>
</dbReference>
<accession>A0A844QHN7</accession>
<keyword evidence="3" id="KW-1185">Reference proteome</keyword>
<dbReference type="Proteomes" id="UP000463224">
    <property type="component" value="Unassembled WGS sequence"/>
</dbReference>
<dbReference type="InterPro" id="IPR018692">
    <property type="entry name" value="DUF2189"/>
</dbReference>
<gene>
    <name evidence="2" type="ORF">GN330_19495</name>
</gene>
<keyword evidence="1" id="KW-0812">Transmembrane</keyword>
<comment type="caution">
    <text evidence="2">The sequence shown here is derived from an EMBL/GenBank/DDBJ whole genome shotgun (WGS) entry which is preliminary data.</text>
</comment>
<feature type="transmembrane region" description="Helical" evidence="1">
    <location>
        <begin position="199"/>
        <end position="220"/>
    </location>
</feature>
<sequence length="260" mass="28742">MANPNDGAKPAMPEVVAITGADIRAAIMQGLNDFARAPLFGLFFGGVFALGGMVIVLGLTIWRVPWMIYPFAIGFPLIGPFAAVGLYEVSRRLEQGQPLDWKAVLAVVWHQRTRELSWMAFVMLFVFWIWMYQIRLLVALVLGRMSFATLERFLDVVFTTPQGWTFLAVGHVVGAILAMVLFSITVISIPLLLEREIDFVTAMITSVKSVLASPVAMIGWGVTVTALVLLSCVPFFLGLFVTLPVLGHATWHLYRRTVVA</sequence>
<evidence type="ECO:0000313" key="2">
    <source>
        <dbReference type="EMBL" id="MVA99436.1"/>
    </source>
</evidence>
<keyword evidence="1" id="KW-1133">Transmembrane helix</keyword>
<reference evidence="2 3" key="1">
    <citation type="submission" date="2019-12" db="EMBL/GenBank/DDBJ databases">
        <title>Nitratireductor arenosus sp. nov., Isolated from sea sand, Jeju island, South Korea.</title>
        <authorList>
            <person name="Kim W."/>
        </authorList>
    </citation>
    <scope>NUCLEOTIDE SEQUENCE [LARGE SCALE GENOMIC DNA]</scope>
    <source>
        <strain evidence="2 3">CAU 1489</strain>
    </source>
</reference>
<feature type="transmembrane region" description="Helical" evidence="1">
    <location>
        <begin position="68"/>
        <end position="87"/>
    </location>
</feature>
<feature type="transmembrane region" description="Helical" evidence="1">
    <location>
        <begin position="163"/>
        <end position="187"/>
    </location>
</feature>
<proteinExistence type="predicted"/>